<evidence type="ECO:0000256" key="6">
    <source>
        <dbReference type="ARBA" id="ARBA00022960"/>
    </source>
</evidence>
<keyword evidence="6 9" id="KW-0133">Cell shape</keyword>
<name>A0A1I0EY71_9FIRM</name>
<keyword evidence="4" id="KW-0808">Transferase</keyword>
<dbReference type="InterPro" id="IPR038063">
    <property type="entry name" value="Transpep_catalytic_dom"/>
</dbReference>
<dbReference type="GO" id="GO:0071972">
    <property type="term" value="F:peptidoglycan L,D-transpeptidase activity"/>
    <property type="evidence" value="ECO:0007669"/>
    <property type="project" value="TreeGrafter"/>
</dbReference>
<keyword evidence="5" id="KW-0378">Hydrolase</keyword>
<gene>
    <name evidence="11" type="ORF">SAMN05660297_02615</name>
</gene>
<dbReference type="Proteomes" id="UP000199568">
    <property type="component" value="Unassembled WGS sequence"/>
</dbReference>
<dbReference type="Pfam" id="PF03734">
    <property type="entry name" value="YkuD"/>
    <property type="match status" value="1"/>
</dbReference>
<dbReference type="GO" id="GO:0071555">
    <property type="term" value="P:cell wall organization"/>
    <property type="evidence" value="ECO:0007669"/>
    <property type="project" value="UniProtKB-UniRule"/>
</dbReference>
<reference evidence="11 12" key="1">
    <citation type="submission" date="2016-10" db="EMBL/GenBank/DDBJ databases">
        <authorList>
            <person name="de Groot N.N."/>
        </authorList>
    </citation>
    <scope>NUCLEOTIDE SEQUENCE [LARGE SCALE GENOMIC DNA]</scope>
    <source>
        <strain evidence="11 12">DSM 18979</strain>
    </source>
</reference>
<evidence type="ECO:0000313" key="11">
    <source>
        <dbReference type="EMBL" id="SET50427.1"/>
    </source>
</evidence>
<dbReference type="InterPro" id="IPR005490">
    <property type="entry name" value="LD_TPept_cat_dom"/>
</dbReference>
<keyword evidence="12" id="KW-1185">Reference proteome</keyword>
<feature type="domain" description="L,D-TPase catalytic" evidence="10">
    <location>
        <begin position="135"/>
        <end position="261"/>
    </location>
</feature>
<evidence type="ECO:0000256" key="5">
    <source>
        <dbReference type="ARBA" id="ARBA00022801"/>
    </source>
</evidence>
<evidence type="ECO:0000256" key="3">
    <source>
        <dbReference type="ARBA" id="ARBA00022676"/>
    </source>
</evidence>
<feature type="active site" description="Proton donor/acceptor" evidence="9">
    <location>
        <position position="221"/>
    </location>
</feature>
<evidence type="ECO:0000313" key="12">
    <source>
        <dbReference type="Proteomes" id="UP000199568"/>
    </source>
</evidence>
<sequence>MGDEIVIEKELLEDEIVIEKELLEGEIVIDNELLESEIVIEETHDEIEENNFKIEEEVKKEIDYKEVLKELGYYHEDYSNKEINLRNAVLRFQGDHNLKVDADFGKESTSALHKRMEDEGYKYPDIIASPPTDNEWITINKTKRILTLYRGNQVAKKYAVAIGKSSTPTPSGKYYITNKVVDPYWGGMGGKYEPQKGGAPTNPLGRRWLGISVSGGGYGIHGNAAPYSIGTNVSYGCIRMINTDVKELYNQVNVHTPVWIGSHEELKKWGVDNKSYLE</sequence>
<dbReference type="UniPathway" id="UPA00219"/>
<dbReference type="InterPro" id="IPR050979">
    <property type="entry name" value="LD-transpeptidase"/>
</dbReference>
<dbReference type="GO" id="GO:0016757">
    <property type="term" value="F:glycosyltransferase activity"/>
    <property type="evidence" value="ECO:0007669"/>
    <property type="project" value="UniProtKB-KW"/>
</dbReference>
<dbReference type="GO" id="GO:0008360">
    <property type="term" value="P:regulation of cell shape"/>
    <property type="evidence" value="ECO:0007669"/>
    <property type="project" value="UniProtKB-UniRule"/>
</dbReference>
<evidence type="ECO:0000256" key="4">
    <source>
        <dbReference type="ARBA" id="ARBA00022679"/>
    </source>
</evidence>
<evidence type="ECO:0000256" key="1">
    <source>
        <dbReference type="ARBA" id="ARBA00004752"/>
    </source>
</evidence>
<dbReference type="AlphaFoldDB" id="A0A1I0EY71"/>
<evidence type="ECO:0000256" key="9">
    <source>
        <dbReference type="PROSITE-ProRule" id="PRU01373"/>
    </source>
</evidence>
<organism evidence="11 12">
    <name type="scientific">Natronincola peptidivorans</name>
    <dbReference type="NCBI Taxonomy" id="426128"/>
    <lineage>
        <taxon>Bacteria</taxon>
        <taxon>Bacillati</taxon>
        <taxon>Bacillota</taxon>
        <taxon>Clostridia</taxon>
        <taxon>Peptostreptococcales</taxon>
        <taxon>Natronincolaceae</taxon>
        <taxon>Natronincola</taxon>
    </lineage>
</organism>
<evidence type="ECO:0000256" key="2">
    <source>
        <dbReference type="ARBA" id="ARBA00005992"/>
    </source>
</evidence>
<evidence type="ECO:0000259" key="10">
    <source>
        <dbReference type="PROSITE" id="PS52029"/>
    </source>
</evidence>
<dbReference type="RefSeq" id="WP_090444836.1">
    <property type="nucleotide sequence ID" value="NZ_FOHU01000012.1"/>
</dbReference>
<dbReference type="PROSITE" id="PS52029">
    <property type="entry name" value="LD_TPASE"/>
    <property type="match status" value="1"/>
</dbReference>
<dbReference type="PANTHER" id="PTHR30582:SF24">
    <property type="entry name" value="L,D-TRANSPEPTIDASE ERFK_SRFK-RELATED"/>
    <property type="match status" value="1"/>
</dbReference>
<dbReference type="GO" id="GO:0005576">
    <property type="term" value="C:extracellular region"/>
    <property type="evidence" value="ECO:0007669"/>
    <property type="project" value="TreeGrafter"/>
</dbReference>
<dbReference type="PANTHER" id="PTHR30582">
    <property type="entry name" value="L,D-TRANSPEPTIDASE"/>
    <property type="match status" value="1"/>
</dbReference>
<comment type="similarity">
    <text evidence="2">Belongs to the YkuD family.</text>
</comment>
<dbReference type="GO" id="GO:0018104">
    <property type="term" value="P:peptidoglycan-protein cross-linking"/>
    <property type="evidence" value="ECO:0007669"/>
    <property type="project" value="TreeGrafter"/>
</dbReference>
<dbReference type="EMBL" id="FOHU01000012">
    <property type="protein sequence ID" value="SET50427.1"/>
    <property type="molecule type" value="Genomic_DNA"/>
</dbReference>
<keyword evidence="8 9" id="KW-0961">Cell wall biogenesis/degradation</keyword>
<dbReference type="OrthoDB" id="9787225at2"/>
<dbReference type="CDD" id="cd16913">
    <property type="entry name" value="YkuD_like"/>
    <property type="match status" value="1"/>
</dbReference>
<evidence type="ECO:0000256" key="7">
    <source>
        <dbReference type="ARBA" id="ARBA00022984"/>
    </source>
</evidence>
<feature type="active site" description="Nucleophile" evidence="9">
    <location>
        <position position="237"/>
    </location>
</feature>
<dbReference type="SUPFAM" id="SSF141523">
    <property type="entry name" value="L,D-transpeptidase catalytic domain-like"/>
    <property type="match status" value="1"/>
</dbReference>
<accession>A0A1I0EY71</accession>
<dbReference type="STRING" id="426128.SAMN05660297_02615"/>
<keyword evidence="3" id="KW-0328">Glycosyltransferase</keyword>
<evidence type="ECO:0000256" key="8">
    <source>
        <dbReference type="ARBA" id="ARBA00023316"/>
    </source>
</evidence>
<dbReference type="Gene3D" id="2.40.440.10">
    <property type="entry name" value="L,D-transpeptidase catalytic domain-like"/>
    <property type="match status" value="1"/>
</dbReference>
<protein>
    <submittedName>
        <fullName evidence="11">L,D-transpeptidase catalytic domain</fullName>
    </submittedName>
</protein>
<comment type="pathway">
    <text evidence="1 9">Cell wall biogenesis; peptidoglycan biosynthesis.</text>
</comment>
<keyword evidence="7 9" id="KW-0573">Peptidoglycan synthesis</keyword>
<proteinExistence type="inferred from homology"/>